<comment type="caution">
    <text evidence="2">The sequence shown here is derived from an EMBL/GenBank/DDBJ whole genome shotgun (WGS) entry which is preliminary data.</text>
</comment>
<dbReference type="AlphaFoldDB" id="A0A397SYT2"/>
<dbReference type="Pfam" id="PF07714">
    <property type="entry name" value="PK_Tyr_Ser-Thr"/>
    <property type="match status" value="1"/>
</dbReference>
<dbReference type="PROSITE" id="PS50011">
    <property type="entry name" value="PROTEIN_KINASE_DOM"/>
    <property type="match status" value="1"/>
</dbReference>
<dbReference type="Proteomes" id="UP000265703">
    <property type="component" value="Unassembled WGS sequence"/>
</dbReference>
<feature type="domain" description="Protein kinase" evidence="1">
    <location>
        <begin position="246"/>
        <end position="511"/>
    </location>
</feature>
<proteinExistence type="predicted"/>
<keyword evidence="2" id="KW-0808">Transferase</keyword>
<dbReference type="PANTHER" id="PTHR44329">
    <property type="entry name" value="SERINE/THREONINE-PROTEIN KINASE TNNI3K-RELATED"/>
    <property type="match status" value="1"/>
</dbReference>
<dbReference type="Gene3D" id="1.10.510.10">
    <property type="entry name" value="Transferase(Phosphotransferase) domain 1"/>
    <property type="match status" value="1"/>
</dbReference>
<dbReference type="PRINTS" id="PR00109">
    <property type="entry name" value="TYRKINASE"/>
</dbReference>
<dbReference type="GO" id="GO:0004674">
    <property type="term" value="F:protein serine/threonine kinase activity"/>
    <property type="evidence" value="ECO:0007669"/>
    <property type="project" value="TreeGrafter"/>
</dbReference>
<keyword evidence="2" id="KW-0418">Kinase</keyword>
<reference evidence="2 3" key="1">
    <citation type="submission" date="2018-06" db="EMBL/GenBank/DDBJ databases">
        <title>Comparative genomics reveals the genomic features of Rhizophagus irregularis, R. cerebriforme, R. diaphanum and Gigaspora rosea, and their symbiotic lifestyle signature.</title>
        <authorList>
            <person name="Morin E."/>
            <person name="San Clemente H."/>
            <person name="Chen E.C.H."/>
            <person name="De La Providencia I."/>
            <person name="Hainaut M."/>
            <person name="Kuo A."/>
            <person name="Kohler A."/>
            <person name="Murat C."/>
            <person name="Tang N."/>
            <person name="Roy S."/>
            <person name="Loubradou J."/>
            <person name="Henrissat B."/>
            <person name="Grigoriev I.V."/>
            <person name="Corradi N."/>
            <person name="Roux C."/>
            <person name="Martin F.M."/>
        </authorList>
    </citation>
    <scope>NUCLEOTIDE SEQUENCE [LARGE SCALE GENOMIC DNA]</scope>
    <source>
        <strain evidence="2 3">DAOM 227022</strain>
    </source>
</reference>
<sequence>MELVNTNDDNSSFDPTPRLKSSPVPITFISFNVNDDNCIYCGDEYTKTLFCSQQKYCKKCLSRYITGITDNDTYLDVYFYTRNLECNEHEIGCYRISFGWINSTITEKQIPIIYLPWWHNITHCKACKSHLIFTSDCQKYCAHCFIFYTGCRYCLTTNVIFGPADQSQCKKCKRIFSIVNISSSGNSDLDDFLFNIKLNILDNLKIAKFSNNVEKIDKCFEPIDILNSIYPSNVEQMARWVPYSHFINVEKIAEGGFSIIYQATWLGEQNKPVILKRFKNSQDISKDFLNKLESIQTIQSCCKIDIHIIKTYGITKVPDLEDYMLIMQYASKGDLHNYLQKDFTNITWNKQKLNILRQISEGLKIIHEEEFIHRDFHSGNILLDGNDFYYYKWKIGDLGLSQPANNTSSNNEIYGVIPYIAPEIFKGSAFSKKSDVYCMGMIMWELTTGCKPFANVKHDIHLVYKILDGKRPEITEDTPKCYADLMKICWNPCPEKRPSLTEICIAFDKWTFKNKDIEEFNQAELKRIELINSKKLGPEFAEKPCSGTIYTSRPLSSLISECSSIISLDNEFDNEQEAIYESRRLSSLISKCSSIDSSFDNSQDYITEEFELDIESLPSSTLNPIIQNSPTTLHSNALYDDRNLNVVPTSLRKRNVEELNIETHDNSGKHIKTS</sequence>
<gene>
    <name evidence="2" type="ORF">C1645_805384</name>
</gene>
<protein>
    <submittedName>
        <fullName evidence="2">Kinase-like domain-containing protein</fullName>
    </submittedName>
</protein>
<dbReference type="SUPFAM" id="SSF56112">
    <property type="entry name" value="Protein kinase-like (PK-like)"/>
    <property type="match status" value="1"/>
</dbReference>
<dbReference type="InterPro" id="IPR051681">
    <property type="entry name" value="Ser/Thr_Kinases-Pseudokinases"/>
</dbReference>
<accession>A0A397SYT2</accession>
<dbReference type="EMBL" id="QKYT01000162">
    <property type="protein sequence ID" value="RIA91113.1"/>
    <property type="molecule type" value="Genomic_DNA"/>
</dbReference>
<dbReference type="STRING" id="658196.A0A397SYT2"/>
<dbReference type="GO" id="GO:0005524">
    <property type="term" value="F:ATP binding"/>
    <property type="evidence" value="ECO:0007669"/>
    <property type="project" value="InterPro"/>
</dbReference>
<evidence type="ECO:0000313" key="2">
    <source>
        <dbReference type="EMBL" id="RIA91113.1"/>
    </source>
</evidence>
<dbReference type="OrthoDB" id="10252171at2759"/>
<dbReference type="InterPro" id="IPR011009">
    <property type="entry name" value="Kinase-like_dom_sf"/>
</dbReference>
<keyword evidence="3" id="KW-1185">Reference proteome</keyword>
<dbReference type="InterPro" id="IPR001245">
    <property type="entry name" value="Ser-Thr/Tyr_kinase_cat_dom"/>
</dbReference>
<organism evidence="2 3">
    <name type="scientific">Glomus cerebriforme</name>
    <dbReference type="NCBI Taxonomy" id="658196"/>
    <lineage>
        <taxon>Eukaryota</taxon>
        <taxon>Fungi</taxon>
        <taxon>Fungi incertae sedis</taxon>
        <taxon>Mucoromycota</taxon>
        <taxon>Glomeromycotina</taxon>
        <taxon>Glomeromycetes</taxon>
        <taxon>Glomerales</taxon>
        <taxon>Glomeraceae</taxon>
        <taxon>Glomus</taxon>
    </lineage>
</organism>
<evidence type="ECO:0000259" key="1">
    <source>
        <dbReference type="PROSITE" id="PS50011"/>
    </source>
</evidence>
<dbReference type="InterPro" id="IPR000719">
    <property type="entry name" value="Prot_kinase_dom"/>
</dbReference>
<evidence type="ECO:0000313" key="3">
    <source>
        <dbReference type="Proteomes" id="UP000265703"/>
    </source>
</evidence>
<name>A0A397SYT2_9GLOM</name>
<dbReference type="PANTHER" id="PTHR44329:SF6">
    <property type="entry name" value="RECEPTOR-INTERACTING SERINE_THREONINE-PROTEIN KINASE 1"/>
    <property type="match status" value="1"/>
</dbReference>